<dbReference type="AlphaFoldDB" id="A0A6I3XBS0"/>
<feature type="domain" description="Abortive phage infection protein C-terminal" evidence="1">
    <location>
        <begin position="44"/>
        <end position="355"/>
    </location>
</feature>
<protein>
    <recommendedName>
        <fullName evidence="1">Abortive phage infection protein C-terminal domain-containing protein</fullName>
    </recommendedName>
</protein>
<keyword evidence="3" id="KW-1185">Reference proteome</keyword>
<dbReference type="RefSeq" id="WP_155710091.1">
    <property type="nucleotide sequence ID" value="NZ_BMWU01000031.1"/>
</dbReference>
<evidence type="ECO:0000259" key="1">
    <source>
        <dbReference type="Pfam" id="PF10592"/>
    </source>
</evidence>
<dbReference type="EMBL" id="WNWM01000002">
    <property type="protein sequence ID" value="MUI14394.1"/>
    <property type="molecule type" value="Genomic_DNA"/>
</dbReference>
<sequence>MGQSVHRIVAHEARKITHPVIDGVAKFWLTVPAKNFPSGISTAVNARDPVGLNRRVYRDVKESLLGLSSAELGTFDLMNKGITILAEEVRLISKARGEYEIVIDDEEGGIVDGAHTARIIADANASGSIPPEQHVEVYIRTNIFGRMITDIARGLNTSLQVAPKSIYNIDGVFDWLKDAVSSETYSDQFSWKESDVAEYDVRDLIGVLELINIFDFDNDEPKHPISAYEKSSLVLDRFAADHEASRDDLSKSKYYRLRNLLVDVLKLWDHIRHDFPEIHNGSGGSAGKLNIVEKAPVKKGVFEFPFAPLPSSAYRLTKGAAFPILGAFRNYVAIDEKTGDAVWRGGFKRVLKVWQDLGPELVAETYRATKDIGRNPELLGKNRQHWVGLHKTVRLTVLQDQLKALQKSSKTK</sequence>
<evidence type="ECO:0000313" key="3">
    <source>
        <dbReference type="Proteomes" id="UP000431684"/>
    </source>
</evidence>
<reference evidence="2 3" key="1">
    <citation type="submission" date="2019-11" db="EMBL/GenBank/DDBJ databases">
        <title>Draft Genome Sequences of Six Type Strains of the Genus Massilia.</title>
        <authorList>
            <person name="Miess H."/>
            <person name="Frediansyah A."/>
            <person name="Goeker M."/>
            <person name="Gross H."/>
        </authorList>
    </citation>
    <scope>NUCLEOTIDE SEQUENCE [LARGE SCALE GENOMIC DNA]</scope>
    <source>
        <strain evidence="2 3">DSM 17513</strain>
    </source>
</reference>
<organism evidence="2 3">
    <name type="scientific">Pseudoduganella dura</name>
    <dbReference type="NCBI Taxonomy" id="321982"/>
    <lineage>
        <taxon>Bacteria</taxon>
        <taxon>Pseudomonadati</taxon>
        <taxon>Pseudomonadota</taxon>
        <taxon>Betaproteobacteria</taxon>
        <taxon>Burkholderiales</taxon>
        <taxon>Oxalobacteraceae</taxon>
        <taxon>Telluria group</taxon>
        <taxon>Pseudoduganella</taxon>
    </lineage>
</organism>
<accession>A0A6I3XBS0</accession>
<evidence type="ECO:0000313" key="2">
    <source>
        <dbReference type="EMBL" id="MUI14394.1"/>
    </source>
</evidence>
<comment type="caution">
    <text evidence="2">The sequence shown here is derived from an EMBL/GenBank/DDBJ whole genome shotgun (WGS) entry which is preliminary data.</text>
</comment>
<dbReference type="Pfam" id="PF10592">
    <property type="entry name" value="AIPR"/>
    <property type="match status" value="1"/>
</dbReference>
<dbReference type="OrthoDB" id="7799384at2"/>
<gene>
    <name evidence="2" type="ORF">GJV26_18300</name>
</gene>
<name>A0A6I3XBS0_9BURK</name>
<dbReference type="Proteomes" id="UP000431684">
    <property type="component" value="Unassembled WGS sequence"/>
</dbReference>
<proteinExistence type="predicted"/>
<dbReference type="InterPro" id="IPR018891">
    <property type="entry name" value="AIPR_C"/>
</dbReference>